<dbReference type="InterPro" id="IPR002563">
    <property type="entry name" value="Flavin_Rdtase-like_dom"/>
</dbReference>
<evidence type="ECO:0000313" key="5">
    <source>
        <dbReference type="Proteomes" id="UP000078428"/>
    </source>
</evidence>
<dbReference type="SMART" id="SM00903">
    <property type="entry name" value="Flavin_Reduct"/>
    <property type="match status" value="1"/>
</dbReference>
<evidence type="ECO:0000313" key="4">
    <source>
        <dbReference type="EMBL" id="OAN50824.1"/>
    </source>
</evidence>
<keyword evidence="2" id="KW-0560">Oxidoreductase</keyword>
<dbReference type="Gene3D" id="2.30.110.10">
    <property type="entry name" value="Electron Transport, Fmn-binding Protein, Chain A"/>
    <property type="match status" value="1"/>
</dbReference>
<dbReference type="InterPro" id="IPR012349">
    <property type="entry name" value="Split_barrel_FMN-bd"/>
</dbReference>
<feature type="domain" description="Flavin reductase like" evidence="3">
    <location>
        <begin position="12"/>
        <end position="157"/>
    </location>
</feature>
<evidence type="ECO:0000259" key="3">
    <source>
        <dbReference type="SMART" id="SM00903"/>
    </source>
</evidence>
<dbReference type="GO" id="GO:0010181">
    <property type="term" value="F:FMN binding"/>
    <property type="evidence" value="ECO:0007669"/>
    <property type="project" value="InterPro"/>
</dbReference>
<gene>
    <name evidence="4" type="ORF">A6A04_17135</name>
</gene>
<accession>A0A178MSB9</accession>
<name>A0A178MSB9_9PROT</name>
<dbReference type="InterPro" id="IPR050268">
    <property type="entry name" value="NADH-dep_flavin_reductase"/>
</dbReference>
<reference evidence="4 5" key="1">
    <citation type="submission" date="2016-04" db="EMBL/GenBank/DDBJ databases">
        <title>Draft genome sequence of freshwater magnetotactic bacteria Magnetospirillum marisnigri SP-1 and Magnetospirillum moscoviense BB-1.</title>
        <authorList>
            <person name="Koziaeva V."/>
            <person name="Dziuba M.V."/>
            <person name="Ivanov T.M."/>
            <person name="Kuznetsov B."/>
            <person name="Grouzdev D.S."/>
        </authorList>
    </citation>
    <scope>NUCLEOTIDE SEQUENCE [LARGE SCALE GENOMIC DNA]</scope>
    <source>
        <strain evidence="4 5">SP-1</strain>
    </source>
</reference>
<protein>
    <submittedName>
        <fullName evidence="4">Flavin reductase</fullName>
    </submittedName>
</protein>
<dbReference type="EMBL" id="LWQT01000049">
    <property type="protein sequence ID" value="OAN50824.1"/>
    <property type="molecule type" value="Genomic_DNA"/>
</dbReference>
<proteinExistence type="inferred from homology"/>
<comment type="caution">
    <text evidence="4">The sequence shown here is derived from an EMBL/GenBank/DDBJ whole genome shotgun (WGS) entry which is preliminary data.</text>
</comment>
<organism evidence="4 5">
    <name type="scientific">Paramagnetospirillum marisnigri</name>
    <dbReference type="NCBI Taxonomy" id="1285242"/>
    <lineage>
        <taxon>Bacteria</taxon>
        <taxon>Pseudomonadati</taxon>
        <taxon>Pseudomonadota</taxon>
        <taxon>Alphaproteobacteria</taxon>
        <taxon>Rhodospirillales</taxon>
        <taxon>Magnetospirillaceae</taxon>
        <taxon>Paramagnetospirillum</taxon>
    </lineage>
</organism>
<evidence type="ECO:0000256" key="2">
    <source>
        <dbReference type="ARBA" id="ARBA00023002"/>
    </source>
</evidence>
<dbReference type="AlphaFoldDB" id="A0A178MSB9"/>
<dbReference type="GO" id="GO:0042602">
    <property type="term" value="F:riboflavin reductase (NADPH) activity"/>
    <property type="evidence" value="ECO:0007669"/>
    <property type="project" value="TreeGrafter"/>
</dbReference>
<dbReference type="SUPFAM" id="SSF50475">
    <property type="entry name" value="FMN-binding split barrel"/>
    <property type="match status" value="1"/>
</dbReference>
<dbReference type="PANTHER" id="PTHR30466">
    <property type="entry name" value="FLAVIN REDUCTASE"/>
    <property type="match status" value="1"/>
</dbReference>
<dbReference type="RefSeq" id="WP_068491928.1">
    <property type="nucleotide sequence ID" value="NZ_LWQT01000049.1"/>
</dbReference>
<comment type="similarity">
    <text evidence="1">Belongs to the non-flavoprotein flavin reductase family.</text>
</comment>
<evidence type="ECO:0000256" key="1">
    <source>
        <dbReference type="ARBA" id="ARBA00008898"/>
    </source>
</evidence>
<dbReference type="PANTHER" id="PTHR30466:SF11">
    <property type="entry name" value="FLAVIN-DEPENDENT MONOOXYGENASE, REDUCTASE SUBUNIT HSAB"/>
    <property type="match status" value="1"/>
</dbReference>
<sequence length="168" mass="18027">MSLDSRSFRKALGCFASGVTVVTTLVPATKAPVGVTVSAFSSLSLDPPLVLFCLGNGTSSMAAFKEFGHFAINILTETQRDLSIRFASRSEDKWQGVAWSAWNSGVPILPQCLASLECSLVEVLDGGDHQIFVGRVEKMKHQEGGSPLLYFRGSYLDTAPHGAMTDVI</sequence>
<dbReference type="OrthoDB" id="9792858at2"/>
<keyword evidence="5" id="KW-1185">Reference proteome</keyword>
<dbReference type="Proteomes" id="UP000078428">
    <property type="component" value="Unassembled WGS sequence"/>
</dbReference>
<dbReference type="Pfam" id="PF01613">
    <property type="entry name" value="Flavin_Reduct"/>
    <property type="match status" value="1"/>
</dbReference>
<dbReference type="STRING" id="1285242.A6A04_17135"/>